<dbReference type="EMBL" id="JACNYL010000001">
    <property type="protein sequence ID" value="MBD1420712.1"/>
    <property type="molecule type" value="Genomic_DNA"/>
</dbReference>
<dbReference type="Pfam" id="PF00754">
    <property type="entry name" value="F5_F8_type_C"/>
    <property type="match status" value="1"/>
</dbReference>
<keyword evidence="1" id="KW-0732">Signal</keyword>
<accession>A0ABR7XPC7</accession>
<dbReference type="InterPro" id="IPR000421">
    <property type="entry name" value="FA58C"/>
</dbReference>
<evidence type="ECO:0000259" key="2">
    <source>
        <dbReference type="Pfam" id="PF00754"/>
    </source>
</evidence>
<dbReference type="RefSeq" id="WP_190312458.1">
    <property type="nucleotide sequence ID" value="NZ_JACNYL010000001.1"/>
</dbReference>
<dbReference type="PROSITE" id="PS51257">
    <property type="entry name" value="PROKAR_LIPOPROTEIN"/>
    <property type="match status" value="1"/>
</dbReference>
<evidence type="ECO:0000313" key="3">
    <source>
        <dbReference type="EMBL" id="MBD1420712.1"/>
    </source>
</evidence>
<organism evidence="3 4">
    <name type="scientific">Sphingobacterium chuzhouense</name>
    <dbReference type="NCBI Taxonomy" id="1742264"/>
    <lineage>
        <taxon>Bacteria</taxon>
        <taxon>Pseudomonadati</taxon>
        <taxon>Bacteroidota</taxon>
        <taxon>Sphingobacteriia</taxon>
        <taxon>Sphingobacteriales</taxon>
        <taxon>Sphingobacteriaceae</taxon>
        <taxon>Sphingobacterium</taxon>
    </lineage>
</organism>
<dbReference type="SUPFAM" id="SSF49785">
    <property type="entry name" value="Galactose-binding domain-like"/>
    <property type="match status" value="1"/>
</dbReference>
<dbReference type="InterPro" id="IPR008979">
    <property type="entry name" value="Galactose-bd-like_sf"/>
</dbReference>
<reference evidence="3 4" key="1">
    <citation type="submission" date="2020-08" db="EMBL/GenBank/DDBJ databases">
        <title>Sphingobacterium sp. DN00404 isolated from aquaculture water.</title>
        <authorList>
            <person name="Zhang M."/>
        </authorList>
    </citation>
    <scope>NUCLEOTIDE SEQUENCE [LARGE SCALE GENOMIC DNA]</scope>
    <source>
        <strain evidence="3 4">KCTC 42746</strain>
    </source>
</reference>
<dbReference type="Pfam" id="PF16389">
    <property type="entry name" value="DUF4998"/>
    <property type="match status" value="1"/>
</dbReference>
<proteinExistence type="predicted"/>
<dbReference type="Gene3D" id="2.60.120.260">
    <property type="entry name" value="Galactose-binding domain-like"/>
    <property type="match status" value="1"/>
</dbReference>
<feature type="domain" description="F5/8 type C" evidence="2">
    <location>
        <begin position="245"/>
        <end position="370"/>
    </location>
</feature>
<sequence>MKLLTNGIRIGFACLFLSILIQACSKMDDTYKQFLEGGMKVYIGMVDSVFVYPGNHRIQLGWLPPSDPKATFTRVYWNNRTDSIDVPITRTENRDTIKVMLDDFAEETYVFEVFTFDNEGHQSLKKEVVSRVYGDRYNSTLLSRPIDSYEIGNGDTLRINWGALPDVSVHGSEFIYEDENGDTQTLFVSKNDNVTYIENFSAQTIKHRTSYLPTSLAIDTFYTEYESLRIKGEPIELSKAGWTAVASSEDVSGNRRASHAIDENPSTLWVSQIGGTVTYPNHTITVDMGVLHENLEGFAIITRLNPGARPKVIELYTSVDGNNWTAHGTHTLANSPEKQWIALTESVQAQYFRLIGIEPIDNNEKNIALAEIGMYYR</sequence>
<gene>
    <name evidence="3" type="ORF">H8B21_03915</name>
</gene>
<keyword evidence="4" id="KW-1185">Reference proteome</keyword>
<feature type="chain" id="PRO_5045282202" evidence="1">
    <location>
        <begin position="24"/>
        <end position="377"/>
    </location>
</feature>
<feature type="signal peptide" evidence="1">
    <location>
        <begin position="1"/>
        <end position="23"/>
    </location>
</feature>
<evidence type="ECO:0000313" key="4">
    <source>
        <dbReference type="Proteomes" id="UP000651112"/>
    </source>
</evidence>
<dbReference type="Proteomes" id="UP000651112">
    <property type="component" value="Unassembled WGS sequence"/>
</dbReference>
<name>A0ABR7XPC7_9SPHI</name>
<evidence type="ECO:0000256" key="1">
    <source>
        <dbReference type="SAM" id="SignalP"/>
    </source>
</evidence>
<comment type="caution">
    <text evidence="3">The sequence shown here is derived from an EMBL/GenBank/DDBJ whole genome shotgun (WGS) entry which is preliminary data.</text>
</comment>
<protein>
    <submittedName>
        <fullName evidence="3">Discoidin domain-containing protein</fullName>
    </submittedName>
</protein>